<gene>
    <name evidence="3" type="ORF">A6X21_17785</name>
</gene>
<evidence type="ECO:0000256" key="2">
    <source>
        <dbReference type="SAM" id="SignalP"/>
    </source>
</evidence>
<sequence length="419" mass="45658">MPRFSIALWATLAVLAPHASADAQWFGGNSGCSTCNTGASSWAPPPMFQSASCSPCAPVSTCEVVQQPIMQTCYQTVPVTEFQQVKQTVRRPIVETRYVEQPVTEYVPVTEQKTCEVPTVSYQNVTEMRTQTKNMGYWVTRYQPNCRPSPCEVDSRPGMAGWWNRTTHQIGSAFTPRYTAQREYVARTCVQTVPVTRQVAIQGTRQVAYNVTTMVAKQSTRKVAVNEVRYVDEEVTAMRPVTVMRTVPIGSQMAFAPMGGTATAWGPVWGSQTVLAPTADPNFSRSATDIRTRSATKDNLERANPDRPDNRTSSGGLPASKISLPVQPQPTLLNGPTAEVPQPPKTEPASPKSKGAVMTASLTNVLDQEEPRIVARHAAAKPAETPSIVRAQRWVARSTNSETPPAAVSSTISMVDADR</sequence>
<feature type="compositionally biased region" description="Basic and acidic residues" evidence="1">
    <location>
        <begin position="288"/>
        <end position="310"/>
    </location>
</feature>
<keyword evidence="2" id="KW-0732">Signal</keyword>
<dbReference type="RefSeq" id="WP_068846711.1">
    <property type="nucleotide sequence ID" value="NZ_LYDR01000043.1"/>
</dbReference>
<comment type="caution">
    <text evidence="3">The sequence shown here is derived from an EMBL/GenBank/DDBJ whole genome shotgun (WGS) entry which is preliminary data.</text>
</comment>
<keyword evidence="4" id="KW-1185">Reference proteome</keyword>
<feature type="chain" id="PRO_5008673262" evidence="2">
    <location>
        <begin position="24"/>
        <end position="419"/>
    </location>
</feature>
<evidence type="ECO:0000313" key="4">
    <source>
        <dbReference type="Proteomes" id="UP000094828"/>
    </source>
</evidence>
<evidence type="ECO:0000313" key="3">
    <source>
        <dbReference type="EMBL" id="ODA34217.1"/>
    </source>
</evidence>
<feature type="region of interest" description="Disordered" evidence="1">
    <location>
        <begin position="278"/>
        <end position="357"/>
    </location>
</feature>
<organism evidence="3 4">
    <name type="scientific">Planctopirus hydrillae</name>
    <dbReference type="NCBI Taxonomy" id="1841610"/>
    <lineage>
        <taxon>Bacteria</taxon>
        <taxon>Pseudomonadati</taxon>
        <taxon>Planctomycetota</taxon>
        <taxon>Planctomycetia</taxon>
        <taxon>Planctomycetales</taxon>
        <taxon>Planctomycetaceae</taxon>
        <taxon>Planctopirus</taxon>
    </lineage>
</organism>
<dbReference type="EMBL" id="LYDR01000043">
    <property type="protein sequence ID" value="ODA34217.1"/>
    <property type="molecule type" value="Genomic_DNA"/>
</dbReference>
<dbReference type="Proteomes" id="UP000094828">
    <property type="component" value="Unassembled WGS sequence"/>
</dbReference>
<feature type="compositionally biased region" description="Polar residues" evidence="1">
    <location>
        <begin position="397"/>
        <end position="413"/>
    </location>
</feature>
<accession>A0A1C3ELT9</accession>
<feature type="signal peptide" evidence="2">
    <location>
        <begin position="1"/>
        <end position="23"/>
    </location>
</feature>
<evidence type="ECO:0000256" key="1">
    <source>
        <dbReference type="SAM" id="MobiDB-lite"/>
    </source>
</evidence>
<proteinExistence type="predicted"/>
<feature type="region of interest" description="Disordered" evidence="1">
    <location>
        <begin position="396"/>
        <end position="419"/>
    </location>
</feature>
<protein>
    <submittedName>
        <fullName evidence="3">Uncharacterized protein</fullName>
    </submittedName>
</protein>
<reference evidence="3 4" key="1">
    <citation type="submission" date="2016-05" db="EMBL/GenBank/DDBJ databases">
        <title>Genomic and physiological characterization of Planctopirus sp. isolated from fresh water lake.</title>
        <authorList>
            <person name="Subhash Y."/>
            <person name="Ramana C."/>
        </authorList>
    </citation>
    <scope>NUCLEOTIDE SEQUENCE [LARGE SCALE GENOMIC DNA]</scope>
    <source>
        <strain evidence="3 4">JC280</strain>
    </source>
</reference>
<feature type="compositionally biased region" description="Polar residues" evidence="1">
    <location>
        <begin position="278"/>
        <end position="287"/>
    </location>
</feature>
<dbReference type="AlphaFoldDB" id="A0A1C3ELT9"/>
<dbReference type="OrthoDB" id="208718at2"/>
<name>A0A1C3ELT9_9PLAN</name>